<evidence type="ECO:0000256" key="1">
    <source>
        <dbReference type="ARBA" id="ARBA00006611"/>
    </source>
</evidence>
<reference evidence="5 7" key="2">
    <citation type="submission" date="2020-08" db="EMBL/GenBank/DDBJ databases">
        <title>Sequencing the genomes of 1000 actinobacteria strains.</title>
        <authorList>
            <person name="Klenk H.-P."/>
        </authorList>
    </citation>
    <scope>NUCLEOTIDE SEQUENCE [LARGE SCALE GENOMIC DNA]</scope>
    <source>
        <strain evidence="5 7">DSM 9581</strain>
    </source>
</reference>
<dbReference type="EMBL" id="JACHDN010000001">
    <property type="protein sequence ID" value="MBB5474596.1"/>
    <property type="molecule type" value="Genomic_DNA"/>
</dbReference>
<evidence type="ECO:0000313" key="7">
    <source>
        <dbReference type="Proteomes" id="UP000564629"/>
    </source>
</evidence>
<name>A0A511FD29_9CELL</name>
<dbReference type="SUPFAM" id="SSF52540">
    <property type="entry name" value="P-loop containing nucleoside triphosphate hydrolases"/>
    <property type="match status" value="1"/>
</dbReference>
<sequence length="415" mass="44100">MHQQPQFFAGSPAPVPVQPRRVPAPAAPVALPTAAPVAPAEHIQSQPPAATPTGLAAYNGGLDELLRWLVHHKGSDLLLAGDEVPCAFLNGDLVDVPAAGPILDSHLHRMLVAIMDERQAAQFEASGDVDLAYQVGTAARFRVNVARSRGKVSAVMRAIPTTVLTAEELDLPPHVCDLAKLRRGLVLTCGVTGSGKSTTMAALVNLANRTRAGHIVTIEDPIEFPHTSIRSKVTQREVGQDTASFDSGLRAAMRQAPTLILVGELRDPETARIALEAAETGHLVLATLHTKSAHETVDRFVGMFPDSIQNLVRMQLASALEAVIVQQLVKTVDGNGRVAAREVLFLDTASRALIRQNKLAGITSVIQSGGARGMTTMDADLARLVLQGRITKEAAAEAALNPDELADRLTSTRRA</sequence>
<dbReference type="SMART" id="SM00382">
    <property type="entry name" value="AAA"/>
    <property type="match status" value="1"/>
</dbReference>
<dbReference type="RefSeq" id="WP_183835132.1">
    <property type="nucleotide sequence ID" value="NZ_BJVQ01000031.1"/>
</dbReference>
<dbReference type="Gene3D" id="3.30.450.90">
    <property type="match status" value="1"/>
</dbReference>
<dbReference type="Proteomes" id="UP000321723">
    <property type="component" value="Unassembled WGS sequence"/>
</dbReference>
<evidence type="ECO:0000313" key="6">
    <source>
        <dbReference type="Proteomes" id="UP000321723"/>
    </source>
</evidence>
<dbReference type="GO" id="GO:0005524">
    <property type="term" value="F:ATP binding"/>
    <property type="evidence" value="ECO:0007669"/>
    <property type="project" value="InterPro"/>
</dbReference>
<protein>
    <submittedName>
        <fullName evidence="4">Twitching motility protein PilT</fullName>
    </submittedName>
</protein>
<dbReference type="Gene3D" id="3.40.50.300">
    <property type="entry name" value="P-loop containing nucleotide triphosphate hydrolases"/>
    <property type="match status" value="1"/>
</dbReference>
<feature type="domain" description="AAA+ ATPase" evidence="3">
    <location>
        <begin position="182"/>
        <end position="410"/>
    </location>
</feature>
<gene>
    <name evidence="4" type="ORF">CHO01_22660</name>
    <name evidence="5" type="ORF">HNR08_003332</name>
</gene>
<proteinExistence type="inferred from homology"/>
<accession>A0A511FD29</accession>
<dbReference type="GO" id="GO:0016887">
    <property type="term" value="F:ATP hydrolysis activity"/>
    <property type="evidence" value="ECO:0007669"/>
    <property type="project" value="InterPro"/>
</dbReference>
<feature type="region of interest" description="Disordered" evidence="2">
    <location>
        <begin position="1"/>
        <end position="21"/>
    </location>
</feature>
<evidence type="ECO:0000256" key="2">
    <source>
        <dbReference type="SAM" id="MobiDB-lite"/>
    </source>
</evidence>
<dbReference type="NCBIfam" id="TIGR01420">
    <property type="entry name" value="pilT_fam"/>
    <property type="match status" value="1"/>
</dbReference>
<keyword evidence="6" id="KW-1185">Reference proteome</keyword>
<evidence type="ECO:0000313" key="4">
    <source>
        <dbReference type="EMBL" id="GEL47150.1"/>
    </source>
</evidence>
<evidence type="ECO:0000259" key="3">
    <source>
        <dbReference type="SMART" id="SM00382"/>
    </source>
</evidence>
<dbReference type="AlphaFoldDB" id="A0A511FD29"/>
<dbReference type="CDD" id="cd01131">
    <property type="entry name" value="PilT"/>
    <property type="match status" value="1"/>
</dbReference>
<dbReference type="EMBL" id="BJVQ01000031">
    <property type="protein sequence ID" value="GEL47150.1"/>
    <property type="molecule type" value="Genomic_DNA"/>
</dbReference>
<comment type="similarity">
    <text evidence="1">Belongs to the GSP E family.</text>
</comment>
<organism evidence="4 6">
    <name type="scientific">Cellulomonas hominis</name>
    <dbReference type="NCBI Taxonomy" id="156981"/>
    <lineage>
        <taxon>Bacteria</taxon>
        <taxon>Bacillati</taxon>
        <taxon>Actinomycetota</taxon>
        <taxon>Actinomycetes</taxon>
        <taxon>Micrococcales</taxon>
        <taxon>Cellulomonadaceae</taxon>
        <taxon>Cellulomonas</taxon>
    </lineage>
</organism>
<dbReference type="Pfam" id="PF00437">
    <property type="entry name" value="T2SSE"/>
    <property type="match status" value="1"/>
</dbReference>
<dbReference type="InterPro" id="IPR050921">
    <property type="entry name" value="T4SS_GSP_E_ATPase"/>
</dbReference>
<dbReference type="InterPro" id="IPR003593">
    <property type="entry name" value="AAA+_ATPase"/>
</dbReference>
<dbReference type="Proteomes" id="UP000564629">
    <property type="component" value="Unassembled WGS sequence"/>
</dbReference>
<reference evidence="4 6" key="1">
    <citation type="submission" date="2019-07" db="EMBL/GenBank/DDBJ databases">
        <title>Whole genome shotgun sequence of Cellulomonas hominis NBRC 16055.</title>
        <authorList>
            <person name="Hosoyama A."/>
            <person name="Uohara A."/>
            <person name="Ohji S."/>
            <person name="Ichikawa N."/>
        </authorList>
    </citation>
    <scope>NUCLEOTIDE SEQUENCE [LARGE SCALE GENOMIC DNA]</scope>
    <source>
        <strain evidence="4 6">NBRC 16055</strain>
    </source>
</reference>
<comment type="caution">
    <text evidence="4">The sequence shown here is derived from an EMBL/GenBank/DDBJ whole genome shotgun (WGS) entry which is preliminary data.</text>
</comment>
<dbReference type="InterPro" id="IPR006321">
    <property type="entry name" value="PilT/PilU"/>
</dbReference>
<dbReference type="InterPro" id="IPR001482">
    <property type="entry name" value="T2SS/T4SS_dom"/>
</dbReference>
<evidence type="ECO:0000313" key="5">
    <source>
        <dbReference type="EMBL" id="MBB5474596.1"/>
    </source>
</evidence>
<dbReference type="InterPro" id="IPR027417">
    <property type="entry name" value="P-loop_NTPase"/>
</dbReference>
<dbReference type="PANTHER" id="PTHR30486">
    <property type="entry name" value="TWITCHING MOTILITY PROTEIN PILT"/>
    <property type="match status" value="1"/>
</dbReference>